<gene>
    <name evidence="1" type="ORF">C7H61_09060</name>
</gene>
<comment type="caution">
    <text evidence="1">The sequence shown here is derived from an EMBL/GenBank/DDBJ whole genome shotgun (WGS) entry which is preliminary data.</text>
</comment>
<dbReference type="Proteomes" id="UP000238430">
    <property type="component" value="Unassembled WGS sequence"/>
</dbReference>
<dbReference type="RefSeq" id="WP_106679052.1">
    <property type="nucleotide sequence ID" value="NZ_JACHWV010000003.1"/>
</dbReference>
<dbReference type="InterPro" id="IPR011604">
    <property type="entry name" value="PDDEXK-like_dom_sf"/>
</dbReference>
<reference evidence="1 2" key="1">
    <citation type="submission" date="2018-03" db="EMBL/GenBank/DDBJ databases">
        <title>Mesoflavibacter sp. HG37 and Mesoflavibacter sp. HG96 sp.nov., two marine bacteria isolated from seawater of Western Pacific Ocean.</title>
        <authorList>
            <person name="Cheng H."/>
            <person name="Wu Y.-H."/>
            <person name="Guo L.-L."/>
            <person name="Xu X.-W."/>
        </authorList>
    </citation>
    <scope>NUCLEOTIDE SEQUENCE [LARGE SCALE GENOMIC DNA]</scope>
    <source>
        <strain evidence="1 2">KCTC 42117</strain>
    </source>
</reference>
<organism evidence="1 2">
    <name type="scientific">Mesoflavibacter zeaxanthinifaciens subsp. sabulilitoris</name>
    <dbReference type="NCBI Taxonomy" id="1520893"/>
    <lineage>
        <taxon>Bacteria</taxon>
        <taxon>Pseudomonadati</taxon>
        <taxon>Bacteroidota</taxon>
        <taxon>Flavobacteriia</taxon>
        <taxon>Flavobacteriales</taxon>
        <taxon>Flavobacteriaceae</taxon>
        <taxon>Mesoflavibacter</taxon>
    </lineage>
</organism>
<name>A0A2T1NAC4_9FLAO</name>
<dbReference type="EMBL" id="PXOT01000024">
    <property type="protein sequence ID" value="PSG89097.1"/>
    <property type="molecule type" value="Genomic_DNA"/>
</dbReference>
<evidence type="ECO:0008006" key="3">
    <source>
        <dbReference type="Google" id="ProtNLM"/>
    </source>
</evidence>
<keyword evidence="2" id="KW-1185">Reference proteome</keyword>
<protein>
    <recommendedName>
        <fullName evidence="3">PD-(D/E)XK endonuclease-like domain-containing protein</fullName>
    </recommendedName>
</protein>
<evidence type="ECO:0000313" key="2">
    <source>
        <dbReference type="Proteomes" id="UP000238430"/>
    </source>
</evidence>
<dbReference type="AlphaFoldDB" id="A0A2T1NAC4"/>
<proteinExistence type="predicted"/>
<dbReference type="OrthoDB" id="1492623at2"/>
<dbReference type="Gene3D" id="3.90.320.10">
    <property type="match status" value="1"/>
</dbReference>
<evidence type="ECO:0000313" key="1">
    <source>
        <dbReference type="EMBL" id="PSG89097.1"/>
    </source>
</evidence>
<sequence length="517" mass="60409">MKPYHNYTCKQLIDIITTGNISDDLKITDVCDMAFKKITIEQEGVKLVRVLRKDKLYDLANKYHEKLKNKFPNSNALKNEALWLKFSSEVCNKDNSEFEVDADFILNNSSQNDPISKLVYEVTALVVISILISQQEYSQAYKWTTRLNPTKLSDKGRQGNNELFYPSNKQQYYTYKATILIETNKIKFYINWVYEHLKFSDEKRIEFVEYIIKIITYTRDDHSTYISKNKLSNILYLLDLDLISKASYLAKTVNQPNALLLSELSQYIYCPVSFSINKTYNIPTLKPMDSSVIWMGNKDGFYDRYLKYQKNKDILAAFKNHEVVDSVELTARDIQIFENLFKGKLIINNYFDTTNRSFNSDNKKLRGAPDYIVQLNDGKRVLIQEKFSSVSSTNASKVYNSDIIETEAYLTKFKNLNVDYAYFINWIWSIYKLDDDVGFQGAMIRYVKKVDIHLIKIKEAREQFVDKESEKINSLKSGNHLNVKNVSFPSRCLNCSVYIYCEHKSGTKNTLRFPYND</sequence>
<accession>A0A2T1NAC4</accession>